<dbReference type="AlphaFoldDB" id="A0A6J4NM44"/>
<proteinExistence type="predicted"/>
<feature type="non-terminal residue" evidence="2">
    <location>
        <position position="1"/>
    </location>
</feature>
<organism evidence="2">
    <name type="scientific">uncultured Phycisphaerae bacterium</name>
    <dbReference type="NCBI Taxonomy" id="904963"/>
    <lineage>
        <taxon>Bacteria</taxon>
        <taxon>Pseudomonadati</taxon>
        <taxon>Planctomycetota</taxon>
        <taxon>Phycisphaerae</taxon>
        <taxon>environmental samples</taxon>
    </lineage>
</organism>
<feature type="non-terminal residue" evidence="2">
    <location>
        <position position="39"/>
    </location>
</feature>
<name>A0A6J4NM44_9BACT</name>
<feature type="compositionally biased region" description="Basic residues" evidence="1">
    <location>
        <begin position="1"/>
        <end position="10"/>
    </location>
</feature>
<evidence type="ECO:0000313" key="2">
    <source>
        <dbReference type="EMBL" id="CAA9392042.1"/>
    </source>
</evidence>
<accession>A0A6J4NM44</accession>
<sequence>DHARAPHARRGTRENRRGRGAPVAPRPRCVTADSYGSVL</sequence>
<gene>
    <name evidence="2" type="ORF">AVDCRST_MAG64-2064</name>
</gene>
<feature type="region of interest" description="Disordered" evidence="1">
    <location>
        <begin position="1"/>
        <end position="39"/>
    </location>
</feature>
<dbReference type="EMBL" id="CADCUQ010000284">
    <property type="protein sequence ID" value="CAA9392042.1"/>
    <property type="molecule type" value="Genomic_DNA"/>
</dbReference>
<protein>
    <submittedName>
        <fullName evidence="2">Uncharacterized protein</fullName>
    </submittedName>
</protein>
<evidence type="ECO:0000256" key="1">
    <source>
        <dbReference type="SAM" id="MobiDB-lite"/>
    </source>
</evidence>
<reference evidence="2" key="1">
    <citation type="submission" date="2020-02" db="EMBL/GenBank/DDBJ databases">
        <authorList>
            <person name="Meier V. D."/>
        </authorList>
    </citation>
    <scope>NUCLEOTIDE SEQUENCE</scope>
    <source>
        <strain evidence="2">AVDCRST_MAG64</strain>
    </source>
</reference>